<dbReference type="SMART" id="SM00165">
    <property type="entry name" value="UBA"/>
    <property type="match status" value="1"/>
</dbReference>
<dbReference type="InterPro" id="IPR055335">
    <property type="entry name" value="Ucp6/RUP1"/>
</dbReference>
<dbReference type="Gene3D" id="1.10.8.10">
    <property type="entry name" value="DNA helicase RuvA subunit, C-terminal domain"/>
    <property type="match status" value="1"/>
</dbReference>
<dbReference type="OrthoDB" id="4489171at2759"/>
<dbReference type="STRING" id="559304.G8YQF7"/>
<dbReference type="GO" id="GO:0016579">
    <property type="term" value="P:protein deubiquitination"/>
    <property type="evidence" value="ECO:0007669"/>
    <property type="project" value="TreeGrafter"/>
</dbReference>
<dbReference type="PANTHER" id="PTHR39597">
    <property type="entry name" value="UBA DOMAIN-CONTAINING PROTEIN RUP1"/>
    <property type="match status" value="1"/>
</dbReference>
<dbReference type="eggNOG" id="ENOG502S0Z0">
    <property type="taxonomic scope" value="Eukaryota"/>
</dbReference>
<dbReference type="GO" id="GO:0005829">
    <property type="term" value="C:cytosol"/>
    <property type="evidence" value="ECO:0007669"/>
    <property type="project" value="TreeGrafter"/>
</dbReference>
<dbReference type="InterPro" id="IPR009060">
    <property type="entry name" value="UBA-like_sf"/>
</dbReference>
<dbReference type="OMA" id="ETGENDY"/>
<gene>
    <name evidence="3" type="primary">Piso0_000926</name>
    <name evidence="3" type="ORF">GNLVRS01_PISO0D07131g</name>
</gene>
<sequence length="587" mass="66243">MSSNDNITKLVEMGFSRPQAEKALQITNNDVEEAIAYLFEEPIEVSGPDSNEKQQDTVTVSNPQDIPRFDVSSGNLDGNKKERESGTSSGSSSSPDEYEMWYENNTLEHQRNNFAAFLNEKRSGNYPAIIPQTSCYLENYYIPILTALSCVEKFQETCLKPLKHNAQIEWNTEDKSYKIVFKDAEQIPDVSNYTFCAYLQIYLGFLNGLSEGAYISADGLIKNVPSNVREVLQDGIDGVDEFVPKLYECFCSTISSVHGESTIVNDLFKSSVESANDEVINNIFTIDVDSEYYARTIYDSFNELFWGADLEMLGNVRLIKGAEILTVLFASEEETYNSTSFVLDEVFHPEIYSSKYADLLIEMNRAKEGLHLERGEITKEIMRMNSFDGKRIKGLLDSTISYLGGQGRDTKDLEDISESIAESRERLTEKLTAVNEQYASLDVCSVDNVLQFIKNSDMDPPSAYLLIGVVMSDTDFYYRSRSGSWVHQKGSYSARNDLVSMCVEEIDFNSVQQHLSSYTQSLSRPFSLIYARESLLGKSVTSSNEFVKAFFEHDNDLVKDKSTISVHEQSDEVISDPMISDSDHRST</sequence>
<dbReference type="HOGENOM" id="CLU_463884_0_0_1"/>
<dbReference type="AlphaFoldDB" id="G8YQF7"/>
<dbReference type="FunCoup" id="G8YQF7">
    <property type="interactions" value="249"/>
</dbReference>
<evidence type="ECO:0000313" key="4">
    <source>
        <dbReference type="Proteomes" id="UP000005222"/>
    </source>
</evidence>
<dbReference type="PROSITE" id="PS50030">
    <property type="entry name" value="UBA"/>
    <property type="match status" value="1"/>
</dbReference>
<feature type="domain" description="UBA" evidence="2">
    <location>
        <begin position="1"/>
        <end position="41"/>
    </location>
</feature>
<dbReference type="SUPFAM" id="SSF46934">
    <property type="entry name" value="UBA-like"/>
    <property type="match status" value="1"/>
</dbReference>
<dbReference type="GO" id="GO:0005634">
    <property type="term" value="C:nucleus"/>
    <property type="evidence" value="ECO:0007669"/>
    <property type="project" value="TreeGrafter"/>
</dbReference>
<accession>G8YQF7</accession>
<dbReference type="InterPro" id="IPR015940">
    <property type="entry name" value="UBA"/>
</dbReference>
<name>G8YQF7_PICSO</name>
<evidence type="ECO:0000256" key="1">
    <source>
        <dbReference type="SAM" id="MobiDB-lite"/>
    </source>
</evidence>
<organism evidence="3 4">
    <name type="scientific">Pichia sorbitophila (strain ATCC MYA-4447 / BCRC 22081 / CBS 7064 / NBRC 10061 / NRRL Y-12695)</name>
    <name type="common">Hybrid yeast</name>
    <dbReference type="NCBI Taxonomy" id="559304"/>
    <lineage>
        <taxon>Eukaryota</taxon>
        <taxon>Fungi</taxon>
        <taxon>Dikarya</taxon>
        <taxon>Ascomycota</taxon>
        <taxon>Saccharomycotina</taxon>
        <taxon>Pichiomycetes</taxon>
        <taxon>Debaryomycetaceae</taxon>
        <taxon>Millerozyma</taxon>
    </lineage>
</organism>
<dbReference type="Proteomes" id="UP000005222">
    <property type="component" value="Chromosome D"/>
</dbReference>
<protein>
    <submittedName>
        <fullName evidence="3">Piso0_000926 protein</fullName>
    </submittedName>
</protein>
<dbReference type="CDD" id="cd14297">
    <property type="entry name" value="UBA2_spUBP14_like"/>
    <property type="match status" value="1"/>
</dbReference>
<feature type="region of interest" description="Disordered" evidence="1">
    <location>
        <begin position="1"/>
        <end position="20"/>
    </location>
</feature>
<feature type="region of interest" description="Disordered" evidence="1">
    <location>
        <begin position="42"/>
        <end position="98"/>
    </location>
</feature>
<dbReference type="Pfam" id="PF00627">
    <property type="entry name" value="UBA"/>
    <property type="match status" value="1"/>
</dbReference>
<reference evidence="3 4" key="1">
    <citation type="journal article" date="2012" name="G3 (Bethesda)">
        <title>Pichia sorbitophila, an interspecies yeast hybrid reveals early steps of genome resolution following polyploidization.</title>
        <authorList>
            <person name="Leh Louis V."/>
            <person name="Despons L."/>
            <person name="Friedrich A."/>
            <person name="Martin T."/>
            <person name="Durrens P."/>
            <person name="Casaregola S."/>
            <person name="Neuveglise C."/>
            <person name="Fairhead C."/>
            <person name="Marck C."/>
            <person name="Cruz J.A."/>
            <person name="Straub M.L."/>
            <person name="Kugler V."/>
            <person name="Sacerdot C."/>
            <person name="Uzunov Z."/>
            <person name="Thierry A."/>
            <person name="Weiss S."/>
            <person name="Bleykasten C."/>
            <person name="De Montigny J."/>
            <person name="Jacques N."/>
            <person name="Jung P."/>
            <person name="Lemaire M."/>
            <person name="Mallet S."/>
            <person name="Morel G."/>
            <person name="Richard G.F."/>
            <person name="Sarkar A."/>
            <person name="Savel G."/>
            <person name="Schacherer J."/>
            <person name="Seret M.L."/>
            <person name="Talla E."/>
            <person name="Samson G."/>
            <person name="Jubin C."/>
            <person name="Poulain J."/>
            <person name="Vacherie B."/>
            <person name="Barbe V."/>
            <person name="Pelletier E."/>
            <person name="Sherman D.J."/>
            <person name="Westhof E."/>
            <person name="Weissenbach J."/>
            <person name="Baret P.V."/>
            <person name="Wincker P."/>
            <person name="Gaillardin C."/>
            <person name="Dujon B."/>
            <person name="Souciet J.L."/>
        </authorList>
    </citation>
    <scope>NUCLEOTIDE SEQUENCE [LARGE SCALE GENOMIC DNA]</scope>
    <source>
        <strain evidence="4">ATCC MYA-4447 / BCRC 22081 / CBS 7064 / NBRC 10061 / NRRL Y-12695</strain>
    </source>
</reference>
<dbReference type="EMBL" id="FO082056">
    <property type="protein sequence ID" value="CCE78892.1"/>
    <property type="molecule type" value="Genomic_DNA"/>
</dbReference>
<evidence type="ECO:0000259" key="2">
    <source>
        <dbReference type="PROSITE" id="PS50030"/>
    </source>
</evidence>
<evidence type="ECO:0000313" key="3">
    <source>
        <dbReference type="EMBL" id="CCE78892.1"/>
    </source>
</evidence>
<dbReference type="InParanoid" id="G8YQF7"/>
<keyword evidence="4" id="KW-1185">Reference proteome</keyword>
<dbReference type="PANTHER" id="PTHR39597:SF1">
    <property type="entry name" value="UBA DOMAIN-CONTAINING PROTEIN RUP1"/>
    <property type="match status" value="1"/>
</dbReference>
<proteinExistence type="predicted"/>